<evidence type="ECO:0000256" key="3">
    <source>
        <dbReference type="ARBA" id="ARBA00012643"/>
    </source>
</evidence>
<feature type="non-terminal residue" evidence="9">
    <location>
        <position position="159"/>
    </location>
</feature>
<dbReference type="GO" id="GO:0009117">
    <property type="term" value="P:nucleotide metabolic process"/>
    <property type="evidence" value="ECO:0007669"/>
    <property type="project" value="UniProtKB-KW"/>
</dbReference>
<dbReference type="InterPro" id="IPR036412">
    <property type="entry name" value="HAD-like_sf"/>
</dbReference>
<dbReference type="GO" id="GO:0000166">
    <property type="term" value="F:nucleotide binding"/>
    <property type="evidence" value="ECO:0007669"/>
    <property type="project" value="UniProtKB-KW"/>
</dbReference>
<keyword evidence="5" id="KW-0547">Nucleotide-binding</keyword>
<sequence length="159" mass="17861">MNIEKAVDVKVQELLLNDVVMKDEEDIKKKLCVLASDGANNLQIIADFDDTLAKHITDGKKAVNSFEIFSKTKTLSQSYLDCGNAIYSRIMPLLRRTELEPEHQQELDQLMGELVALSVGERVTIEDVHATADLLNIPLKDGCKEMLTLLNNHRVPMII</sequence>
<proteinExistence type="inferred from homology"/>
<keyword evidence="7" id="KW-0460">Magnesium</keyword>
<accession>A0A1B6MBK5</accession>
<name>A0A1B6MBK5_9HEMI</name>
<dbReference type="InterPro" id="IPR023214">
    <property type="entry name" value="HAD_sf"/>
</dbReference>
<evidence type="ECO:0000256" key="1">
    <source>
        <dbReference type="ARBA" id="ARBA00000815"/>
    </source>
</evidence>
<dbReference type="Pfam" id="PF05822">
    <property type="entry name" value="UMPH-1"/>
    <property type="match status" value="1"/>
</dbReference>
<keyword evidence="6" id="KW-0378">Hydrolase</keyword>
<evidence type="ECO:0000256" key="2">
    <source>
        <dbReference type="ARBA" id="ARBA00008389"/>
    </source>
</evidence>
<evidence type="ECO:0000256" key="4">
    <source>
        <dbReference type="ARBA" id="ARBA00022723"/>
    </source>
</evidence>
<reference evidence="9" key="1">
    <citation type="submission" date="2015-11" db="EMBL/GenBank/DDBJ databases">
        <title>De novo transcriptome assembly of four potential Pierce s Disease insect vectors from Arizona vineyards.</title>
        <authorList>
            <person name="Tassone E.E."/>
        </authorList>
    </citation>
    <scope>NUCLEOTIDE SEQUENCE</scope>
</reference>
<dbReference type="SUPFAM" id="SSF56784">
    <property type="entry name" value="HAD-like"/>
    <property type="match status" value="1"/>
</dbReference>
<dbReference type="EC" id="3.1.3.5" evidence="3"/>
<comment type="catalytic activity">
    <reaction evidence="1">
        <text>a ribonucleoside 5'-phosphate + H2O = a ribonucleoside + phosphate</text>
        <dbReference type="Rhea" id="RHEA:12484"/>
        <dbReference type="ChEBI" id="CHEBI:15377"/>
        <dbReference type="ChEBI" id="CHEBI:18254"/>
        <dbReference type="ChEBI" id="CHEBI:43474"/>
        <dbReference type="ChEBI" id="CHEBI:58043"/>
        <dbReference type="EC" id="3.1.3.5"/>
    </reaction>
</comment>
<dbReference type="AlphaFoldDB" id="A0A1B6MBK5"/>
<dbReference type="PANTHER" id="PTHR13045:SF0">
    <property type="entry name" value="7-METHYLGUANOSINE PHOSPHATE-SPECIFIC 5'-NUCLEOTIDASE"/>
    <property type="match status" value="1"/>
</dbReference>
<keyword evidence="8" id="KW-0546">Nucleotide metabolism</keyword>
<comment type="similarity">
    <text evidence="2">Belongs to the pyrimidine 5'-nucleotidase family.</text>
</comment>
<evidence type="ECO:0000313" key="9">
    <source>
        <dbReference type="EMBL" id="JAT33311.1"/>
    </source>
</evidence>
<dbReference type="GO" id="GO:0008253">
    <property type="term" value="F:5'-nucleotidase activity"/>
    <property type="evidence" value="ECO:0007669"/>
    <property type="project" value="UniProtKB-EC"/>
</dbReference>
<dbReference type="Gene3D" id="1.10.150.340">
    <property type="entry name" value="Pyrimidine 5'-nucleotidase (UMPH-1), N-terminal domain"/>
    <property type="match status" value="1"/>
</dbReference>
<dbReference type="InterPro" id="IPR006434">
    <property type="entry name" value="Pyrimidine_nucleotidase_eu"/>
</dbReference>
<dbReference type="GO" id="GO:0000287">
    <property type="term" value="F:magnesium ion binding"/>
    <property type="evidence" value="ECO:0007669"/>
    <property type="project" value="InterPro"/>
</dbReference>
<dbReference type="EMBL" id="GEBQ01006666">
    <property type="protein sequence ID" value="JAT33311.1"/>
    <property type="molecule type" value="Transcribed_RNA"/>
</dbReference>
<evidence type="ECO:0000256" key="6">
    <source>
        <dbReference type="ARBA" id="ARBA00022801"/>
    </source>
</evidence>
<evidence type="ECO:0000256" key="8">
    <source>
        <dbReference type="ARBA" id="ARBA00023080"/>
    </source>
</evidence>
<dbReference type="PANTHER" id="PTHR13045">
    <property type="entry name" value="5'-NUCLEOTIDASE"/>
    <property type="match status" value="1"/>
</dbReference>
<dbReference type="GO" id="GO:0005737">
    <property type="term" value="C:cytoplasm"/>
    <property type="evidence" value="ECO:0007669"/>
    <property type="project" value="InterPro"/>
</dbReference>
<evidence type="ECO:0000256" key="5">
    <source>
        <dbReference type="ARBA" id="ARBA00022741"/>
    </source>
</evidence>
<gene>
    <name evidence="9" type="ORF">g.47393</name>
</gene>
<evidence type="ECO:0000256" key="7">
    <source>
        <dbReference type="ARBA" id="ARBA00022842"/>
    </source>
</evidence>
<protein>
    <recommendedName>
        <fullName evidence="3">5'-nucleotidase</fullName>
        <ecNumber evidence="3">3.1.3.5</ecNumber>
    </recommendedName>
</protein>
<organism evidence="9">
    <name type="scientific">Graphocephala atropunctata</name>
    <dbReference type="NCBI Taxonomy" id="36148"/>
    <lineage>
        <taxon>Eukaryota</taxon>
        <taxon>Metazoa</taxon>
        <taxon>Ecdysozoa</taxon>
        <taxon>Arthropoda</taxon>
        <taxon>Hexapoda</taxon>
        <taxon>Insecta</taxon>
        <taxon>Pterygota</taxon>
        <taxon>Neoptera</taxon>
        <taxon>Paraneoptera</taxon>
        <taxon>Hemiptera</taxon>
        <taxon>Auchenorrhyncha</taxon>
        <taxon>Membracoidea</taxon>
        <taxon>Cicadellidae</taxon>
        <taxon>Cicadellinae</taxon>
        <taxon>Cicadellini</taxon>
        <taxon>Graphocephala</taxon>
    </lineage>
</organism>
<keyword evidence="4" id="KW-0479">Metal-binding</keyword>
<dbReference type="Gene3D" id="3.40.50.1000">
    <property type="entry name" value="HAD superfamily/HAD-like"/>
    <property type="match status" value="1"/>
</dbReference>